<sequence>MQNKLHRFYRHDYQKRLSMIQKIANLSEDEIQGILKHKQQRGNDLIENYLTDYSIPEGIGVNLTVNGKTHLVPMVTEEPSVIAAASNGSEMLSDHNGINAKVLGRQLIGQIVIQYKSKRDLSLFIEQHRDELLEIADDAHPTIKKYGGGAKKIRVRFLNASKASIDLFVDVGEAMGANIMNSMLEAVANFIETQLGQIVIMSILSNYAIGDLTRVVGKVNFDQLATKKMTGELVADKIVIASQIAQIDPFRAATHNKGIMNGIDALVMATGNDWRAVEASIHAYAARDGQYKGLSQWHLDGNQLVGTMTLPLALGFVGGATKVLPMARINQKIAGIKSARELMRLVAALGLAQNLAALKAIVSDGIQRGHMRLQMKSLALSAGAKSDEVGKVSNRLRHLKHPNVSDAKKIIKTIRENQV</sequence>
<dbReference type="PROSITE" id="PS01192">
    <property type="entry name" value="HMG_COA_REDUCTASE_3"/>
    <property type="match status" value="1"/>
</dbReference>
<proteinExistence type="inferred from homology"/>
<dbReference type="EMBL" id="BRPL01000002">
    <property type="protein sequence ID" value="GLB47237.1"/>
    <property type="molecule type" value="Genomic_DNA"/>
</dbReference>
<protein>
    <recommendedName>
        <fullName evidence="3">3-hydroxy-3-methylglutaryl coenzyme A reductase</fullName>
        <shortName evidence="3">HMG-CoA reductase</shortName>
        <ecNumber evidence="3">1.1.1.88</ecNumber>
    </recommendedName>
</protein>
<dbReference type="SUPFAM" id="SSF55035">
    <property type="entry name" value="NAD-binding domain of HMG-CoA reductase"/>
    <property type="match status" value="1"/>
</dbReference>
<evidence type="ECO:0000256" key="3">
    <source>
        <dbReference type="RuleBase" id="RU361219"/>
    </source>
</evidence>
<dbReference type="GO" id="GO:0004420">
    <property type="term" value="F:hydroxymethylglutaryl-CoA reductase (NADPH) activity"/>
    <property type="evidence" value="ECO:0007669"/>
    <property type="project" value="InterPro"/>
</dbReference>
<comment type="pathway">
    <text evidence="3">Metabolic intermediate metabolism; (R)-mevalonate degradation; (S)-3-hydroxy-3-methylglutaryl-CoA from (R)-mevalonate: step 1/1.</text>
</comment>
<keyword evidence="3" id="KW-0520">NAD</keyword>
<comment type="similarity">
    <text evidence="1 3">Belongs to the HMG-CoA reductase family.</text>
</comment>
<dbReference type="Proteomes" id="UP001144204">
    <property type="component" value="Unassembled WGS sequence"/>
</dbReference>
<dbReference type="GO" id="GO:0015936">
    <property type="term" value="P:coenzyme A metabolic process"/>
    <property type="evidence" value="ECO:0007669"/>
    <property type="project" value="InterPro"/>
</dbReference>
<dbReference type="NCBIfam" id="TIGR00532">
    <property type="entry name" value="HMG_CoA_R_NAD"/>
    <property type="match status" value="1"/>
</dbReference>
<reference evidence="4" key="1">
    <citation type="submission" date="2022-07" db="EMBL/GenBank/DDBJ databases">
        <authorList>
            <person name="Kouya T."/>
            <person name="Ishiyama Y."/>
        </authorList>
    </citation>
    <scope>NUCLEOTIDE SEQUENCE</scope>
    <source>
        <strain evidence="4">WR16-4</strain>
    </source>
</reference>
<dbReference type="InterPro" id="IPR023074">
    <property type="entry name" value="HMG_CoA_Rdtase_cat_sf"/>
</dbReference>
<dbReference type="SUPFAM" id="SSF56542">
    <property type="entry name" value="Substrate-binding domain of HMG-CoA reductase"/>
    <property type="match status" value="1"/>
</dbReference>
<dbReference type="Gene3D" id="3.90.770.10">
    <property type="entry name" value="3-hydroxy-3-methylglutaryl-coenzyme A Reductase, Chain A, domain 2"/>
    <property type="match status" value="2"/>
</dbReference>
<dbReference type="EC" id="1.1.1.88" evidence="3"/>
<dbReference type="AlphaFoldDB" id="A0A9W6B1J4"/>
<name>A0A9W6B1J4_9LACO</name>
<dbReference type="PANTHER" id="PTHR10572">
    <property type="entry name" value="3-HYDROXY-3-METHYLGLUTARYL-COENZYME A REDUCTASE"/>
    <property type="match status" value="1"/>
</dbReference>
<dbReference type="Gene3D" id="1.10.8.660">
    <property type="match status" value="1"/>
</dbReference>
<reference evidence="4" key="2">
    <citation type="journal article" date="2023" name="PLoS ONE">
        <title>Philodulcilactobacillus myokoensis gen. nov., sp. nov., a fructophilic, acidophilic, and agar-phobic lactic acid bacterium isolated from fermented vegetable extracts.</title>
        <authorList>
            <person name="Kouya T."/>
            <person name="Ishiyama Y."/>
            <person name="Ohashi S."/>
            <person name="Kumakubo R."/>
            <person name="Yamazaki T."/>
            <person name="Otaki T."/>
        </authorList>
    </citation>
    <scope>NUCLEOTIDE SEQUENCE</scope>
    <source>
        <strain evidence="4">WR16-4</strain>
    </source>
</reference>
<dbReference type="InterPro" id="IPR023076">
    <property type="entry name" value="HMG_CoA_Rdtase_CS"/>
</dbReference>
<organism evidence="4 5">
    <name type="scientific">Philodulcilactobacillus myokoensis</name>
    <dbReference type="NCBI Taxonomy" id="2929573"/>
    <lineage>
        <taxon>Bacteria</taxon>
        <taxon>Bacillati</taxon>
        <taxon>Bacillota</taxon>
        <taxon>Bacilli</taxon>
        <taxon>Lactobacillales</taxon>
        <taxon>Lactobacillaceae</taxon>
        <taxon>Philodulcilactobacillus</taxon>
    </lineage>
</organism>
<accession>A0A9W6B1J4</accession>
<dbReference type="GO" id="GO:0140643">
    <property type="term" value="F:hydroxymethylglutaryl-CoA reductase (NADH) activity"/>
    <property type="evidence" value="ECO:0007669"/>
    <property type="project" value="UniProtKB-EC"/>
</dbReference>
<gene>
    <name evidence="4" type="primary">mvaA</name>
    <name evidence="4" type="ORF">WR164_12160</name>
</gene>
<dbReference type="Pfam" id="PF00368">
    <property type="entry name" value="HMG-CoA_red"/>
    <property type="match status" value="1"/>
</dbReference>
<dbReference type="InterPro" id="IPR009029">
    <property type="entry name" value="HMG_CoA_Rdtase_sub-bd_dom_sf"/>
</dbReference>
<comment type="catalytic activity">
    <reaction evidence="3">
        <text>(R)-mevalonate + 2 NAD(+) + CoA = (3S)-3-hydroxy-3-methylglutaryl-CoA + 2 NADH + 2 H(+)</text>
        <dbReference type="Rhea" id="RHEA:14833"/>
        <dbReference type="ChEBI" id="CHEBI:15378"/>
        <dbReference type="ChEBI" id="CHEBI:36464"/>
        <dbReference type="ChEBI" id="CHEBI:43074"/>
        <dbReference type="ChEBI" id="CHEBI:57287"/>
        <dbReference type="ChEBI" id="CHEBI:57540"/>
        <dbReference type="ChEBI" id="CHEBI:57945"/>
        <dbReference type="EC" id="1.1.1.88"/>
    </reaction>
</comment>
<dbReference type="PROSITE" id="PS00318">
    <property type="entry name" value="HMG_COA_REDUCTASE_2"/>
    <property type="match status" value="1"/>
</dbReference>
<evidence type="ECO:0000256" key="1">
    <source>
        <dbReference type="ARBA" id="ARBA00007661"/>
    </source>
</evidence>
<evidence type="ECO:0000313" key="4">
    <source>
        <dbReference type="EMBL" id="GLB47237.1"/>
    </source>
</evidence>
<dbReference type="RefSeq" id="WP_286136696.1">
    <property type="nucleotide sequence ID" value="NZ_BRPL01000002.1"/>
</dbReference>
<dbReference type="CDD" id="cd00644">
    <property type="entry name" value="HMG-CoA_reductase_classII"/>
    <property type="match status" value="1"/>
</dbReference>
<dbReference type="PANTHER" id="PTHR10572:SF24">
    <property type="entry name" value="3-HYDROXY-3-METHYLGLUTARYL-COENZYME A REDUCTASE"/>
    <property type="match status" value="1"/>
</dbReference>
<dbReference type="InterPro" id="IPR004553">
    <property type="entry name" value="HMG_CoA_Rdtase_bac-typ"/>
</dbReference>
<keyword evidence="2 3" id="KW-0560">Oxidoreductase</keyword>
<dbReference type="PROSITE" id="PS50065">
    <property type="entry name" value="HMG_COA_REDUCTASE_4"/>
    <property type="match status" value="1"/>
</dbReference>
<comment type="caution">
    <text evidence="4">The sequence shown here is derived from an EMBL/GenBank/DDBJ whole genome shotgun (WGS) entry which is preliminary data.</text>
</comment>
<evidence type="ECO:0000256" key="2">
    <source>
        <dbReference type="ARBA" id="ARBA00023002"/>
    </source>
</evidence>
<dbReference type="InterPro" id="IPR009023">
    <property type="entry name" value="HMG_CoA_Rdtase_NAD(P)-bd_sf"/>
</dbReference>
<dbReference type="PRINTS" id="PR00071">
    <property type="entry name" value="HMGCOARDTASE"/>
</dbReference>
<evidence type="ECO:0000313" key="5">
    <source>
        <dbReference type="Proteomes" id="UP001144204"/>
    </source>
</evidence>
<keyword evidence="5" id="KW-1185">Reference proteome</keyword>
<dbReference type="InterPro" id="IPR002202">
    <property type="entry name" value="HMG_CoA_Rdtase"/>
</dbReference>